<reference evidence="1" key="1">
    <citation type="submission" date="2019-08" db="EMBL/GenBank/DDBJ databases">
        <authorList>
            <person name="Kucharzyk K."/>
            <person name="Murdoch R.W."/>
            <person name="Higgins S."/>
            <person name="Loffler F."/>
        </authorList>
    </citation>
    <scope>NUCLEOTIDE SEQUENCE</scope>
</reference>
<name>A0A645FHE2_9ZZZZ</name>
<sequence>MNERIHDAVTTDITKNNNGVGLDNFTANDKVNCRTCAESSICRMINKLSAGNIHITVKV</sequence>
<gene>
    <name evidence="1" type="ORF">SDC9_159203</name>
</gene>
<accession>A0A645FHE2</accession>
<comment type="caution">
    <text evidence="1">The sequence shown here is derived from an EMBL/GenBank/DDBJ whole genome shotgun (WGS) entry which is preliminary data.</text>
</comment>
<organism evidence="1">
    <name type="scientific">bioreactor metagenome</name>
    <dbReference type="NCBI Taxonomy" id="1076179"/>
    <lineage>
        <taxon>unclassified sequences</taxon>
        <taxon>metagenomes</taxon>
        <taxon>ecological metagenomes</taxon>
    </lineage>
</organism>
<protein>
    <submittedName>
        <fullName evidence="1">Uncharacterized protein</fullName>
    </submittedName>
</protein>
<evidence type="ECO:0000313" key="1">
    <source>
        <dbReference type="EMBL" id="MPN11894.1"/>
    </source>
</evidence>
<dbReference type="EMBL" id="VSSQ01058163">
    <property type="protein sequence ID" value="MPN11894.1"/>
    <property type="molecule type" value="Genomic_DNA"/>
</dbReference>
<proteinExistence type="predicted"/>
<dbReference type="AlphaFoldDB" id="A0A645FHE2"/>